<accession>A0A6C0IIY9</accession>
<organism evidence="1">
    <name type="scientific">viral metagenome</name>
    <dbReference type="NCBI Taxonomy" id="1070528"/>
    <lineage>
        <taxon>unclassified sequences</taxon>
        <taxon>metagenomes</taxon>
        <taxon>organismal metagenomes</taxon>
    </lineage>
</organism>
<reference evidence="1" key="1">
    <citation type="journal article" date="2020" name="Nature">
        <title>Giant virus diversity and host interactions through global metagenomics.</title>
        <authorList>
            <person name="Schulz F."/>
            <person name="Roux S."/>
            <person name="Paez-Espino D."/>
            <person name="Jungbluth S."/>
            <person name="Walsh D.A."/>
            <person name="Denef V.J."/>
            <person name="McMahon K.D."/>
            <person name="Konstantinidis K.T."/>
            <person name="Eloe-Fadrosh E.A."/>
            <person name="Kyrpides N.C."/>
            <person name="Woyke T."/>
        </authorList>
    </citation>
    <scope>NUCLEOTIDE SEQUENCE</scope>
    <source>
        <strain evidence="1">GVMAG-M-3300023184-88</strain>
    </source>
</reference>
<dbReference type="EMBL" id="MN740183">
    <property type="protein sequence ID" value="QHT92386.1"/>
    <property type="molecule type" value="Genomic_DNA"/>
</dbReference>
<proteinExistence type="predicted"/>
<name>A0A6C0IIY9_9ZZZZ</name>
<protein>
    <submittedName>
        <fullName evidence="1">Uncharacterized protein</fullName>
    </submittedName>
</protein>
<dbReference type="AlphaFoldDB" id="A0A6C0IIY9"/>
<evidence type="ECO:0000313" key="1">
    <source>
        <dbReference type="EMBL" id="QHT92386.1"/>
    </source>
</evidence>
<sequence>MARFTIEFLNTYIRMGVFNDPKKPPKFKAGYGTAKKARNTIKRLRRATRSKAQQVARTMYSRAKYHKYQTPGMKDAMKVYGDYLHFLKKSAQKAQHV</sequence>